<dbReference type="PANTHER" id="PTHR33121:SF79">
    <property type="entry name" value="CYCLIC DI-GMP PHOSPHODIESTERASE PDED-RELATED"/>
    <property type="match status" value="1"/>
</dbReference>
<reference evidence="2" key="1">
    <citation type="submission" date="2020-05" db="EMBL/GenBank/DDBJ databases">
        <authorList>
            <person name="Chiriac C."/>
            <person name="Salcher M."/>
            <person name="Ghai R."/>
            <person name="Kavagutti S V."/>
        </authorList>
    </citation>
    <scope>NUCLEOTIDE SEQUENCE</scope>
</reference>
<protein>
    <submittedName>
        <fullName evidence="2">Unannotated protein</fullName>
    </submittedName>
</protein>
<dbReference type="CDD" id="cd01948">
    <property type="entry name" value="EAL"/>
    <property type="match status" value="1"/>
</dbReference>
<gene>
    <name evidence="2" type="ORF">UFOPK2925_01238</name>
</gene>
<sequence>MEVTESVLMGDVALVERNLTQLRDHGMSVSLDDYGTGWASLSAIKRFPIDVVKIDRTFTAGLTTNALDRAIVRGVAEIGRVLRLEVVAEGVETDEQAWIAQDLGCTELQGYRYGAAAPLSTLPSL</sequence>
<organism evidence="2">
    <name type="scientific">freshwater metagenome</name>
    <dbReference type="NCBI Taxonomy" id="449393"/>
    <lineage>
        <taxon>unclassified sequences</taxon>
        <taxon>metagenomes</taxon>
        <taxon>ecological metagenomes</taxon>
    </lineage>
</organism>
<dbReference type="SMART" id="SM00052">
    <property type="entry name" value="EAL"/>
    <property type="match status" value="1"/>
</dbReference>
<dbReference type="PANTHER" id="PTHR33121">
    <property type="entry name" value="CYCLIC DI-GMP PHOSPHODIESTERASE PDEF"/>
    <property type="match status" value="1"/>
</dbReference>
<evidence type="ECO:0000259" key="1">
    <source>
        <dbReference type="PROSITE" id="PS50883"/>
    </source>
</evidence>
<feature type="domain" description="EAL" evidence="1">
    <location>
        <begin position="1"/>
        <end position="125"/>
    </location>
</feature>
<accession>A0A6J6WYI0</accession>
<dbReference type="InterPro" id="IPR001633">
    <property type="entry name" value="EAL_dom"/>
</dbReference>
<proteinExistence type="predicted"/>
<evidence type="ECO:0000313" key="2">
    <source>
        <dbReference type="EMBL" id="CAB4788174.1"/>
    </source>
</evidence>
<dbReference type="InterPro" id="IPR050706">
    <property type="entry name" value="Cyclic-di-GMP_PDE-like"/>
</dbReference>
<dbReference type="InterPro" id="IPR035919">
    <property type="entry name" value="EAL_sf"/>
</dbReference>
<dbReference type="AlphaFoldDB" id="A0A6J6WYI0"/>
<dbReference type="Pfam" id="PF00563">
    <property type="entry name" value="EAL"/>
    <property type="match status" value="1"/>
</dbReference>
<dbReference type="SUPFAM" id="SSF141868">
    <property type="entry name" value="EAL domain-like"/>
    <property type="match status" value="1"/>
</dbReference>
<name>A0A6J6WYI0_9ZZZZ</name>
<dbReference type="PROSITE" id="PS50883">
    <property type="entry name" value="EAL"/>
    <property type="match status" value="1"/>
</dbReference>
<dbReference type="EMBL" id="CAEZZU010000204">
    <property type="protein sequence ID" value="CAB4788174.1"/>
    <property type="molecule type" value="Genomic_DNA"/>
</dbReference>
<dbReference type="GO" id="GO:0071111">
    <property type="term" value="F:cyclic-guanylate-specific phosphodiesterase activity"/>
    <property type="evidence" value="ECO:0007669"/>
    <property type="project" value="InterPro"/>
</dbReference>
<dbReference type="Gene3D" id="3.20.20.450">
    <property type="entry name" value="EAL domain"/>
    <property type="match status" value="1"/>
</dbReference>